<feature type="transmembrane region" description="Helical" evidence="1">
    <location>
        <begin position="90"/>
        <end position="110"/>
    </location>
</feature>
<evidence type="ECO:0000256" key="1">
    <source>
        <dbReference type="SAM" id="Phobius"/>
    </source>
</evidence>
<dbReference type="PROSITE" id="PS51318">
    <property type="entry name" value="TAT"/>
    <property type="match status" value="1"/>
</dbReference>
<name>A0A316A4N1_9ACTN</name>
<organism evidence="2 3">
    <name type="scientific">Quadrisphaera granulorum</name>
    <dbReference type="NCBI Taxonomy" id="317664"/>
    <lineage>
        <taxon>Bacteria</taxon>
        <taxon>Bacillati</taxon>
        <taxon>Actinomycetota</taxon>
        <taxon>Actinomycetes</taxon>
        <taxon>Kineosporiales</taxon>
        <taxon>Kineosporiaceae</taxon>
        <taxon>Quadrisphaera</taxon>
    </lineage>
</organism>
<gene>
    <name evidence="2" type="ORF">BXY45_12042</name>
</gene>
<dbReference type="Proteomes" id="UP000245469">
    <property type="component" value="Unassembled WGS sequence"/>
</dbReference>
<dbReference type="AlphaFoldDB" id="A0A316A4N1"/>
<sequence length="253" mass="23297">MTPARRATPSVRSALVAAGLAGLLALAGLAGLAPATAAVVLVSASLALGWPGLLLLPSPRGSAAVVGGAGALAALATGVTAALDGGREPLRALPAVLAVAVLGAFTHQMLRRDLRPRVVDGLGGAVTGLLLAGLASGWIAAAASPSAPAATSAVAAAVATASLACALPGPRPVTALVALAVGASAGAGGSMLAGAAAGGGALLGGVAAAVVVLVAMVLAPLAPASRALPSLGRAAAPVAACGAVVGLLGPLLL</sequence>
<dbReference type="RefSeq" id="WP_109775364.1">
    <property type="nucleotide sequence ID" value="NZ_QGDQ01000020.1"/>
</dbReference>
<evidence type="ECO:0000313" key="3">
    <source>
        <dbReference type="Proteomes" id="UP000245469"/>
    </source>
</evidence>
<proteinExistence type="predicted"/>
<keyword evidence="1" id="KW-1133">Transmembrane helix</keyword>
<protein>
    <submittedName>
        <fullName evidence="2">Uncharacterized protein</fullName>
    </submittedName>
</protein>
<feature type="transmembrane region" description="Helical" evidence="1">
    <location>
        <begin position="234"/>
        <end position="252"/>
    </location>
</feature>
<feature type="transmembrane region" description="Helical" evidence="1">
    <location>
        <begin position="149"/>
        <end position="169"/>
    </location>
</feature>
<keyword evidence="1" id="KW-0812">Transmembrane</keyword>
<feature type="transmembrane region" description="Helical" evidence="1">
    <location>
        <begin position="201"/>
        <end position="222"/>
    </location>
</feature>
<feature type="transmembrane region" description="Helical" evidence="1">
    <location>
        <begin position="122"/>
        <end position="142"/>
    </location>
</feature>
<feature type="transmembrane region" description="Helical" evidence="1">
    <location>
        <begin position="61"/>
        <end position="83"/>
    </location>
</feature>
<feature type="transmembrane region" description="Helical" evidence="1">
    <location>
        <begin position="175"/>
        <end position="194"/>
    </location>
</feature>
<comment type="caution">
    <text evidence="2">The sequence shown here is derived from an EMBL/GenBank/DDBJ whole genome shotgun (WGS) entry which is preliminary data.</text>
</comment>
<dbReference type="InterPro" id="IPR006311">
    <property type="entry name" value="TAT_signal"/>
</dbReference>
<reference evidence="2 3" key="1">
    <citation type="submission" date="2018-03" db="EMBL/GenBank/DDBJ databases">
        <title>Genomic Encyclopedia of Archaeal and Bacterial Type Strains, Phase II (KMG-II): from individual species to whole genera.</title>
        <authorList>
            <person name="Goeker M."/>
        </authorList>
    </citation>
    <scope>NUCLEOTIDE SEQUENCE [LARGE SCALE GENOMIC DNA]</scope>
    <source>
        <strain evidence="2 3">DSM 44889</strain>
    </source>
</reference>
<keyword evidence="1" id="KW-0472">Membrane</keyword>
<keyword evidence="3" id="KW-1185">Reference proteome</keyword>
<evidence type="ECO:0000313" key="2">
    <source>
        <dbReference type="EMBL" id="PWJ51764.1"/>
    </source>
</evidence>
<dbReference type="EMBL" id="QGDQ01000020">
    <property type="protein sequence ID" value="PWJ51764.1"/>
    <property type="molecule type" value="Genomic_DNA"/>
</dbReference>
<accession>A0A316A4N1</accession>